<reference evidence="4" key="1">
    <citation type="submission" date="2014-03" db="EMBL/GenBank/DDBJ databases">
        <authorList>
            <person name="Zhang G."/>
            <person name="Zhu L."/>
            <person name="Fang P."/>
        </authorList>
    </citation>
    <scope>NUCLEOTIDE SEQUENCE</scope>
    <source>
        <strain evidence="4">NS1</strain>
        <plasmid evidence="4">pNSL1</plasmid>
    </source>
</reference>
<protein>
    <recommendedName>
        <fullName evidence="3">Phosphomevalonate dehydratase large subunit-like domain-containing protein</fullName>
    </recommendedName>
</protein>
<keyword evidence="1" id="KW-0408">Iron</keyword>
<keyword evidence="4" id="KW-0614">Plasmid</keyword>
<sequence length="446" mass="48472">MTETTTPAGPGRMKLTQREREILAGADGEVMAKVLETVIRYGEIFGAQRLVELDGPIHVVTSMGMTGLNATFDLLDRLIAAGLTTRRPFTVDPRPFDFDAVPYTENEKRDLLALYMHQDRYEEQLRRLGITSDDAYSCTAYLSEVGNTPSEGDILAWAESSAVVYANSVLAARTNRNSGLIELMCGIAGRTPEFGLLLDEGRQATWVIEVATSQLPPATVLGSAVGRTVVGDVPFVVGLDTFLGTDLSNETTRDYLKDFGAATASNGAVGLFHIEHLTPEARRHGRDLITADHRRVVIDDDMIADLIAGYPVLWADENAEPETALIGCPHLSSSQLRTVTAAILTALRASGRRTVAIRTVLSAAPAVVAEFKQRHRELYEPALAAGVTVASMCPALHMNTPATSSRPVITNSNKLRTYTTSRFFTDREVLDRIAGAHPETRTEQSS</sequence>
<feature type="domain" description="Phosphomevalonate dehydratase large subunit-like" evidence="3">
    <location>
        <begin position="13"/>
        <end position="421"/>
    </location>
</feature>
<gene>
    <name evidence="4" type="ORF">LRS1606.507</name>
</gene>
<dbReference type="PANTHER" id="PTHR36577:SF3">
    <property type="entry name" value="DUF521 DOMAIN PROTEIN (AFU_ORTHOLOGUE AFUA_6G00490)"/>
    <property type="match status" value="1"/>
</dbReference>
<dbReference type="AlphaFoldDB" id="A0A097SQY7"/>
<dbReference type="GO" id="GO:0016829">
    <property type="term" value="F:lyase activity"/>
    <property type="evidence" value="ECO:0007669"/>
    <property type="project" value="UniProtKB-KW"/>
</dbReference>
<dbReference type="Pfam" id="PF04412">
    <property type="entry name" value="AcnX"/>
    <property type="match status" value="1"/>
</dbReference>
<dbReference type="EMBL" id="KJ605395">
    <property type="protein sequence ID" value="AIU93941.1"/>
    <property type="molecule type" value="Genomic_DNA"/>
</dbReference>
<evidence type="ECO:0000259" key="3">
    <source>
        <dbReference type="Pfam" id="PF04412"/>
    </source>
</evidence>
<evidence type="ECO:0000256" key="2">
    <source>
        <dbReference type="ARBA" id="ARBA00023239"/>
    </source>
</evidence>
<organism evidence="4">
    <name type="scientific">Rhodococcus sp. NS1</name>
    <dbReference type="NCBI Taxonomy" id="402236"/>
    <lineage>
        <taxon>Bacteria</taxon>
        <taxon>Bacillati</taxon>
        <taxon>Actinomycetota</taxon>
        <taxon>Actinomycetes</taxon>
        <taxon>Mycobacteriales</taxon>
        <taxon>Nocardiaceae</taxon>
        <taxon>Rhodococcus</taxon>
    </lineage>
</organism>
<dbReference type="PANTHER" id="PTHR36577">
    <property type="entry name" value="DUF521 DOMAIN PROTEIN (AFU_ORTHOLOGUE AFUA_6G00490)"/>
    <property type="match status" value="1"/>
</dbReference>
<name>A0A097SQY7_9NOCA</name>
<geneLocation type="plasmid" evidence="4">
    <name>pNSL1</name>
</geneLocation>
<evidence type="ECO:0000313" key="4">
    <source>
        <dbReference type="EMBL" id="AIU93941.1"/>
    </source>
</evidence>
<dbReference type="InterPro" id="IPR007506">
    <property type="entry name" value="PMDh-L-like_dom"/>
</dbReference>
<evidence type="ECO:0000256" key="1">
    <source>
        <dbReference type="ARBA" id="ARBA00023004"/>
    </source>
</evidence>
<keyword evidence="2" id="KW-0456">Lyase</keyword>
<proteinExistence type="predicted"/>
<accession>A0A097SQY7</accession>